<dbReference type="Gene3D" id="3.40.50.300">
    <property type="entry name" value="P-loop containing nucleotide triphosphate hydrolases"/>
    <property type="match status" value="1"/>
</dbReference>
<keyword evidence="3" id="KW-1185">Reference proteome</keyword>
<dbReference type="SUPFAM" id="SSF52540">
    <property type="entry name" value="P-loop containing nucleoside triphosphate hydrolases"/>
    <property type="match status" value="1"/>
</dbReference>
<feature type="compositionally biased region" description="Basic and acidic residues" evidence="1">
    <location>
        <begin position="249"/>
        <end position="266"/>
    </location>
</feature>
<feature type="compositionally biased region" description="Acidic residues" evidence="1">
    <location>
        <begin position="288"/>
        <end position="297"/>
    </location>
</feature>
<feature type="region of interest" description="Disordered" evidence="1">
    <location>
        <begin position="724"/>
        <end position="748"/>
    </location>
</feature>
<reference evidence="2" key="1">
    <citation type="submission" date="2016-09" db="EMBL/GenBank/DDBJ databases">
        <authorList>
            <consortium name="Pathogen Informatics"/>
            <person name="Sun Q."/>
            <person name="Inoue M."/>
        </authorList>
    </citation>
    <scope>NUCLEOTIDE SEQUENCE</scope>
</reference>
<protein>
    <recommendedName>
        <fullName evidence="4">Origin recognition complex subunit 1</fullName>
    </recommendedName>
</protein>
<evidence type="ECO:0000256" key="1">
    <source>
        <dbReference type="SAM" id="MobiDB-lite"/>
    </source>
</evidence>
<gene>
    <name evidence="2" type="ORF">PGABG01_1332200</name>
</gene>
<accession>A0ABY1UT75</accession>
<feature type="compositionally biased region" description="Low complexity" evidence="1">
    <location>
        <begin position="724"/>
        <end position="740"/>
    </location>
</feature>
<feature type="region of interest" description="Disordered" evidence="1">
    <location>
        <begin position="249"/>
        <end position="317"/>
    </location>
</feature>
<evidence type="ECO:0008006" key="4">
    <source>
        <dbReference type="Google" id="ProtNLM"/>
    </source>
</evidence>
<proteinExistence type="predicted"/>
<dbReference type="EMBL" id="LT969436">
    <property type="protein sequence ID" value="SOV17683.1"/>
    <property type="molecule type" value="Genomic_DNA"/>
</dbReference>
<evidence type="ECO:0000313" key="2">
    <source>
        <dbReference type="EMBL" id="SOV17683.1"/>
    </source>
</evidence>
<feature type="compositionally biased region" description="Basic and acidic residues" evidence="1">
    <location>
        <begin position="804"/>
        <end position="823"/>
    </location>
</feature>
<feature type="compositionally biased region" description="Polar residues" evidence="1">
    <location>
        <begin position="302"/>
        <end position="312"/>
    </location>
</feature>
<dbReference type="InterPro" id="IPR027417">
    <property type="entry name" value="P-loop_NTPase"/>
</dbReference>
<evidence type="ECO:0000313" key="3">
    <source>
        <dbReference type="Proteomes" id="UP000831156"/>
    </source>
</evidence>
<organism evidence="2 3">
    <name type="scientific">Plasmodium gaboni</name>
    <dbReference type="NCBI Taxonomy" id="647221"/>
    <lineage>
        <taxon>Eukaryota</taxon>
        <taxon>Sar</taxon>
        <taxon>Alveolata</taxon>
        <taxon>Apicomplexa</taxon>
        <taxon>Aconoidasida</taxon>
        <taxon>Haemosporida</taxon>
        <taxon>Plasmodiidae</taxon>
        <taxon>Plasmodium</taxon>
        <taxon>Plasmodium (Laverania)</taxon>
    </lineage>
</organism>
<dbReference type="PANTHER" id="PTHR12087:SF0">
    <property type="entry name" value="ORIGIN RECOGNITION COMPLEX SUBUNIT 4"/>
    <property type="match status" value="1"/>
</dbReference>
<dbReference type="InterPro" id="IPR016527">
    <property type="entry name" value="ORC4"/>
</dbReference>
<dbReference type="Proteomes" id="UP000831156">
    <property type="component" value="Chromosome 13"/>
</dbReference>
<dbReference type="PANTHER" id="PTHR12087">
    <property type="entry name" value="ORIGIN RECOGNITION COMPLEX SUBUNIT 4"/>
    <property type="match status" value="1"/>
</dbReference>
<feature type="region of interest" description="Disordered" evidence="1">
    <location>
        <begin position="781"/>
        <end position="833"/>
    </location>
</feature>
<name>A0ABY1UT75_9APIC</name>
<sequence>MKERQNNLSLEDIANVKIKAYKNENILSDNEKKRKENFYNVYILTYIKHIVRIKSNLALHGGLYSNYFEKYEEESISNIMFENLLGNNENTKNRNINCEKINSIQQNDNDKKNILQDDLNCIHNNDYYNKKDLNYSIKELLKKLIKSYKIRENKIFLVTGMLGCGKTTCVSLAIEYFNKYLQIEKNMKNKTLDTNQNGINKTLDTNQNVKNKTLDTNQNVKNKNVLFLSEEEPINKKIYKKTPYINKSYHHEMDSSNSTPRDDKKIKINSNEPLFNFTPRKKRKTESDESTDEEDQDERFYNNLSNDTTNNRGDNKYNYDNYHNNNKNNHMNSHTFNNTYNNFGHQKKGNYCDNKNKNQFENIKICEEQNKKKDFPSDVEQINTNIRNIFENNDLSPLRKNANIRNKIQLEQMLKDQNEKEETYFKSMTNDDENLDFNMKYKKIVDEINKEENEETYIYIIRLSAYLYRDDLQCIKSILSQLHNYVYSDEKLESNLLLNDYINKLEKILIKINSERKQTLLIIENVEKFCLQNKQNLLYTLFDLLHKKNIYINIICLTNVLDITQTLEKRIKSRFTFEMIHISPILNIEDITKLVYKILYVNLDDFHLIKKYYSVYFTYPDLIKIQRFLQIYNSTMQKEIADSNLLKQWSYDINYGLDIRHIYHTCVDAILSICEYKHILTTNQNKFESNTILDISTSQNNNSYQIKNTNINTNVNTNINTHINTHINTNSQPNQQNTNSDQHDNTNMTQNVFCDNEISLFTKKEKRSNLEFLKERPGKLDATPIKRSYHKQEDDKDDKDDKDDEYKYDKDDNYKYDDDKFDVGENQNNNNSNNADDVFFFNMNMDMSPRKLKENMKLKENVKLKENINLKNKMESQYILNNVQSKFIRRHYIKKVLRDLCTIEYMILCAFTRLYKKEILPKTLYVIILEINKFKHAYPQEQIIGFSLDAYRRSFFRLVDLDIIVLSSYSLNHLNIKNFSNDLFGLHEPTKFPCYDIFLENIDTYNLNHNLIQWVKHNTEVMQ</sequence>